<accession>A0ABW4LLJ9</accession>
<keyword evidence="1" id="KW-0472">Membrane</keyword>
<evidence type="ECO:0000313" key="3">
    <source>
        <dbReference type="Proteomes" id="UP001597347"/>
    </source>
</evidence>
<protein>
    <recommendedName>
        <fullName evidence="4">DUF4190 domain-containing protein</fullName>
    </recommendedName>
</protein>
<keyword evidence="1" id="KW-0812">Transmembrane</keyword>
<sequence length="102" mass="9936">ARAAGGTTAGAATVAAAGNPFAGGAIALGVIGLIVGGFALLPLAGLVVSLGGLVRSRRLAREGSRRTGFGQSVAGLILSVLGLVRWIPVVVTLLQDAGVDFS</sequence>
<proteinExistence type="predicted"/>
<feature type="transmembrane region" description="Helical" evidence="1">
    <location>
        <begin position="73"/>
        <end position="94"/>
    </location>
</feature>
<dbReference type="EMBL" id="JBHUEA010000042">
    <property type="protein sequence ID" value="MFD1723056.1"/>
    <property type="molecule type" value="Genomic_DNA"/>
</dbReference>
<dbReference type="RefSeq" id="WP_377936702.1">
    <property type="nucleotide sequence ID" value="NZ_JBHUEA010000042.1"/>
</dbReference>
<keyword evidence="1" id="KW-1133">Transmembrane helix</keyword>
<organism evidence="2 3">
    <name type="scientific">Amnibacterium endophyticum</name>
    <dbReference type="NCBI Taxonomy" id="2109337"/>
    <lineage>
        <taxon>Bacteria</taxon>
        <taxon>Bacillati</taxon>
        <taxon>Actinomycetota</taxon>
        <taxon>Actinomycetes</taxon>
        <taxon>Micrococcales</taxon>
        <taxon>Microbacteriaceae</taxon>
        <taxon>Amnibacterium</taxon>
    </lineage>
</organism>
<comment type="caution">
    <text evidence="2">The sequence shown here is derived from an EMBL/GenBank/DDBJ whole genome shotgun (WGS) entry which is preliminary data.</text>
</comment>
<feature type="transmembrane region" description="Helical" evidence="1">
    <location>
        <begin position="26"/>
        <end position="53"/>
    </location>
</feature>
<evidence type="ECO:0000256" key="1">
    <source>
        <dbReference type="SAM" id="Phobius"/>
    </source>
</evidence>
<evidence type="ECO:0008006" key="4">
    <source>
        <dbReference type="Google" id="ProtNLM"/>
    </source>
</evidence>
<reference evidence="3" key="1">
    <citation type="journal article" date="2019" name="Int. J. Syst. Evol. Microbiol.">
        <title>The Global Catalogue of Microorganisms (GCM) 10K type strain sequencing project: providing services to taxonomists for standard genome sequencing and annotation.</title>
        <authorList>
            <consortium name="The Broad Institute Genomics Platform"/>
            <consortium name="The Broad Institute Genome Sequencing Center for Infectious Disease"/>
            <person name="Wu L."/>
            <person name="Ma J."/>
        </authorList>
    </citation>
    <scope>NUCLEOTIDE SEQUENCE [LARGE SCALE GENOMIC DNA]</scope>
    <source>
        <strain evidence="3">CGMCC 1.12471</strain>
    </source>
</reference>
<name>A0ABW4LLJ9_9MICO</name>
<gene>
    <name evidence="2" type="ORF">ACFSBI_16010</name>
</gene>
<dbReference type="Proteomes" id="UP001597347">
    <property type="component" value="Unassembled WGS sequence"/>
</dbReference>
<keyword evidence="3" id="KW-1185">Reference proteome</keyword>
<evidence type="ECO:0000313" key="2">
    <source>
        <dbReference type="EMBL" id="MFD1723056.1"/>
    </source>
</evidence>
<feature type="non-terminal residue" evidence="2">
    <location>
        <position position="1"/>
    </location>
</feature>